<evidence type="ECO:0008006" key="3">
    <source>
        <dbReference type="Google" id="ProtNLM"/>
    </source>
</evidence>
<gene>
    <name evidence="1" type="ORF">RHODGE_RHODGE_00731</name>
</gene>
<dbReference type="EMBL" id="UWOC01000044">
    <property type="protein sequence ID" value="VCU07487.1"/>
    <property type="molecule type" value="Genomic_DNA"/>
</dbReference>
<evidence type="ECO:0000313" key="1">
    <source>
        <dbReference type="EMBL" id="VCU07487.1"/>
    </source>
</evidence>
<dbReference type="RefSeq" id="WP_129607805.1">
    <property type="nucleotide sequence ID" value="NZ_UWOC01000044.1"/>
</dbReference>
<evidence type="ECO:0000313" key="2">
    <source>
        <dbReference type="Proteomes" id="UP000289200"/>
    </source>
</evidence>
<comment type="caution">
    <text evidence="1">The sequence shown here is derived from an EMBL/GenBank/DDBJ whole genome shotgun (WGS) entry which is preliminary data.</text>
</comment>
<sequence length="235" mass="24977">MPARGAIVDRSAVPPAVAGEARAGVCGSARRAAAVYRGLTGWWPEEVSIHADDDFDRHVFASAIAVAASGGGAVASRLGLSGVDFGRLVAVRFPGAGVLFAPDDGETAPADDEIAMVRALLLASASRDGEDTAWLAAIVARRAIEPNHLWEDLGLRDRAELSRLLARHFAPLAARNTRNMRWKRFFYRTLCETDGIVLCATPVCTACGDFDLCFGEETGESRLARARRGSAAPLS</sequence>
<dbReference type="InterPro" id="IPR006975">
    <property type="entry name" value="NifQ"/>
</dbReference>
<proteinExistence type="predicted"/>
<dbReference type="GO" id="GO:0030151">
    <property type="term" value="F:molybdenum ion binding"/>
    <property type="evidence" value="ECO:0007669"/>
    <property type="project" value="InterPro"/>
</dbReference>
<dbReference type="Proteomes" id="UP000289200">
    <property type="component" value="Unassembled WGS sequence"/>
</dbReference>
<dbReference type="Pfam" id="PF04891">
    <property type="entry name" value="NifQ"/>
    <property type="match status" value="1"/>
</dbReference>
<name>A0A3S5CY54_9BRAD</name>
<organism evidence="1 2">
    <name type="scientific">Rhodoplanes serenus</name>
    <dbReference type="NCBI Taxonomy" id="200615"/>
    <lineage>
        <taxon>Bacteria</taxon>
        <taxon>Pseudomonadati</taxon>
        <taxon>Pseudomonadota</taxon>
        <taxon>Alphaproteobacteria</taxon>
        <taxon>Hyphomicrobiales</taxon>
        <taxon>Nitrobacteraceae</taxon>
        <taxon>Rhodoplanes</taxon>
    </lineage>
</organism>
<reference evidence="2" key="1">
    <citation type="submission" date="2018-10" db="EMBL/GenBank/DDBJ databases">
        <authorList>
            <person name="Peiro R."/>
            <person name="Begona"/>
            <person name="Cbmso G."/>
            <person name="Lopez M."/>
            <person name="Gonzalez S."/>
            <person name="Sacristan E."/>
            <person name="Castillo E."/>
        </authorList>
    </citation>
    <scope>NUCLEOTIDE SEQUENCE [LARGE SCALE GENOMIC DNA]</scope>
</reference>
<keyword evidence="2" id="KW-1185">Reference proteome</keyword>
<dbReference type="AlphaFoldDB" id="A0A3S5CY54"/>
<dbReference type="OrthoDB" id="192277at2"/>
<dbReference type="GO" id="GO:0009399">
    <property type="term" value="P:nitrogen fixation"/>
    <property type="evidence" value="ECO:0007669"/>
    <property type="project" value="InterPro"/>
</dbReference>
<protein>
    <recommendedName>
        <fullName evidence="3">Nitrogen fixation protein NifQ</fullName>
    </recommendedName>
</protein>
<accession>A0A3S5CY54</accession>